<feature type="compositionally biased region" description="Polar residues" evidence="1">
    <location>
        <begin position="249"/>
        <end position="258"/>
    </location>
</feature>
<dbReference type="Pfam" id="PF18151">
    <property type="entry name" value="DUF5601"/>
    <property type="match status" value="1"/>
</dbReference>
<dbReference type="PROSITE" id="PS51205">
    <property type="entry name" value="VPS9"/>
    <property type="match status" value="1"/>
</dbReference>
<feature type="compositionally biased region" description="Polar residues" evidence="1">
    <location>
        <begin position="711"/>
        <end position="723"/>
    </location>
</feature>
<dbReference type="Gene3D" id="1.10.8.10">
    <property type="entry name" value="DNA helicase RuvA subunit, C-terminal domain"/>
    <property type="match status" value="1"/>
</dbReference>
<dbReference type="GO" id="GO:0005085">
    <property type="term" value="F:guanyl-nucleotide exchange factor activity"/>
    <property type="evidence" value="ECO:0007669"/>
    <property type="project" value="InterPro"/>
</dbReference>
<feature type="region of interest" description="Disordered" evidence="1">
    <location>
        <begin position="690"/>
        <end position="760"/>
    </location>
</feature>
<dbReference type="EMBL" id="KQ947409">
    <property type="protein sequence ID" value="KUJ20326.1"/>
    <property type="molecule type" value="Genomic_DNA"/>
</dbReference>
<feature type="region of interest" description="Disordered" evidence="1">
    <location>
        <begin position="1"/>
        <end position="258"/>
    </location>
</feature>
<evidence type="ECO:0000313" key="4">
    <source>
        <dbReference type="EMBL" id="KUJ20326.1"/>
    </source>
</evidence>
<evidence type="ECO:0000313" key="5">
    <source>
        <dbReference type="Proteomes" id="UP000070700"/>
    </source>
</evidence>
<feature type="domain" description="VPS9" evidence="3">
    <location>
        <begin position="452"/>
        <end position="593"/>
    </location>
</feature>
<accession>A0A194XJL8</accession>
<dbReference type="STRING" id="149040.A0A194XJL8"/>
<feature type="region of interest" description="Disordered" evidence="1">
    <location>
        <begin position="418"/>
        <end position="452"/>
    </location>
</feature>
<dbReference type="KEGG" id="psco:LY89DRAFT_440650"/>
<dbReference type="SMART" id="SM00167">
    <property type="entry name" value="VPS9"/>
    <property type="match status" value="1"/>
</dbReference>
<dbReference type="GO" id="GO:0005829">
    <property type="term" value="C:cytosol"/>
    <property type="evidence" value="ECO:0007669"/>
    <property type="project" value="TreeGrafter"/>
</dbReference>
<dbReference type="GO" id="GO:0030139">
    <property type="term" value="C:endocytic vesicle"/>
    <property type="evidence" value="ECO:0007669"/>
    <property type="project" value="TreeGrafter"/>
</dbReference>
<dbReference type="InterPro" id="IPR003892">
    <property type="entry name" value="CUE"/>
</dbReference>
<dbReference type="PROSITE" id="PS51140">
    <property type="entry name" value="CUE"/>
    <property type="match status" value="1"/>
</dbReference>
<dbReference type="InterPro" id="IPR009060">
    <property type="entry name" value="UBA-like_sf"/>
</dbReference>
<dbReference type="Gene3D" id="1.10.246.120">
    <property type="match status" value="1"/>
</dbReference>
<feature type="compositionally biased region" description="Basic and acidic residues" evidence="1">
    <location>
        <begin position="56"/>
        <end position="73"/>
    </location>
</feature>
<feature type="compositionally biased region" description="Basic and acidic residues" evidence="1">
    <location>
        <begin position="736"/>
        <end position="748"/>
    </location>
</feature>
<evidence type="ECO:0008006" key="6">
    <source>
        <dbReference type="Google" id="ProtNLM"/>
    </source>
</evidence>
<dbReference type="SUPFAM" id="SSF46934">
    <property type="entry name" value="UBA-like"/>
    <property type="match status" value="1"/>
</dbReference>
<dbReference type="Pfam" id="PF02845">
    <property type="entry name" value="CUE"/>
    <property type="match status" value="1"/>
</dbReference>
<proteinExistence type="predicted"/>
<dbReference type="AlphaFoldDB" id="A0A194XJL8"/>
<feature type="compositionally biased region" description="Basic and acidic residues" evidence="1">
    <location>
        <begin position="164"/>
        <end position="195"/>
    </location>
</feature>
<feature type="compositionally biased region" description="Basic and acidic residues" evidence="1">
    <location>
        <begin position="130"/>
        <end position="140"/>
    </location>
</feature>
<dbReference type="PANTHER" id="PTHR23101:SF25">
    <property type="entry name" value="GTPASE-ACTIVATING PROTEIN AND VPS9 DOMAIN-CONTAINING PROTEIN 1"/>
    <property type="match status" value="1"/>
</dbReference>
<dbReference type="GO" id="GO:0031267">
    <property type="term" value="F:small GTPase binding"/>
    <property type="evidence" value="ECO:0007669"/>
    <property type="project" value="TreeGrafter"/>
</dbReference>
<dbReference type="RefSeq" id="XP_018074681.1">
    <property type="nucleotide sequence ID" value="XM_018207537.1"/>
</dbReference>
<dbReference type="InParanoid" id="A0A194XJL8"/>
<gene>
    <name evidence="4" type="ORF">LY89DRAFT_440650</name>
</gene>
<name>A0A194XJL8_MOLSC</name>
<dbReference type="GO" id="GO:0043130">
    <property type="term" value="F:ubiquitin binding"/>
    <property type="evidence" value="ECO:0007669"/>
    <property type="project" value="InterPro"/>
</dbReference>
<dbReference type="InterPro" id="IPR041545">
    <property type="entry name" value="DUF5601"/>
</dbReference>
<dbReference type="GO" id="GO:0016192">
    <property type="term" value="P:vesicle-mediated transport"/>
    <property type="evidence" value="ECO:0007669"/>
    <property type="project" value="InterPro"/>
</dbReference>
<dbReference type="SUPFAM" id="SSF109993">
    <property type="entry name" value="VPS9 domain"/>
    <property type="match status" value="1"/>
</dbReference>
<dbReference type="GeneID" id="28817263"/>
<evidence type="ECO:0000256" key="1">
    <source>
        <dbReference type="SAM" id="MobiDB-lite"/>
    </source>
</evidence>
<dbReference type="FunCoup" id="A0A194XJL8">
    <property type="interactions" value="175"/>
</dbReference>
<dbReference type="InterPro" id="IPR037191">
    <property type="entry name" value="VPS9_dom_sf"/>
</dbReference>
<feature type="region of interest" description="Disordered" evidence="1">
    <location>
        <begin position="613"/>
        <end position="665"/>
    </location>
</feature>
<dbReference type="OrthoDB" id="300289at2759"/>
<feature type="domain" description="CUE" evidence="2">
    <location>
        <begin position="766"/>
        <end position="809"/>
    </location>
</feature>
<dbReference type="Pfam" id="PF02204">
    <property type="entry name" value="VPS9"/>
    <property type="match status" value="1"/>
</dbReference>
<protein>
    <recommendedName>
        <fullName evidence="6">Vacuolar protein sorting-associated protein 9a</fullName>
    </recommendedName>
</protein>
<dbReference type="CDD" id="cd14369">
    <property type="entry name" value="CUE_VPS9_like"/>
    <property type="match status" value="1"/>
</dbReference>
<reference evidence="4 5" key="1">
    <citation type="submission" date="2015-10" db="EMBL/GenBank/DDBJ databases">
        <title>Full genome of DAOMC 229536 Phialocephala scopiformis, a fungal endophyte of spruce producing the potent anti-insectan compound rugulosin.</title>
        <authorList>
            <consortium name="DOE Joint Genome Institute"/>
            <person name="Walker A.K."/>
            <person name="Frasz S.L."/>
            <person name="Seifert K.A."/>
            <person name="Miller J.D."/>
            <person name="Mondo S.J."/>
            <person name="Labutti K."/>
            <person name="Lipzen A."/>
            <person name="Dockter R."/>
            <person name="Kennedy M."/>
            <person name="Grigoriev I.V."/>
            <person name="Spatafora J.W."/>
        </authorList>
    </citation>
    <scope>NUCLEOTIDE SEQUENCE [LARGE SCALE GENOMIC DNA]</scope>
    <source>
        <strain evidence="4 5">CBS 120377</strain>
    </source>
</reference>
<evidence type="ECO:0000259" key="2">
    <source>
        <dbReference type="PROSITE" id="PS51140"/>
    </source>
</evidence>
<feature type="compositionally biased region" description="Polar residues" evidence="1">
    <location>
        <begin position="646"/>
        <end position="660"/>
    </location>
</feature>
<organism evidence="4 5">
    <name type="scientific">Mollisia scopiformis</name>
    <name type="common">Conifer needle endophyte fungus</name>
    <name type="synonym">Phialocephala scopiformis</name>
    <dbReference type="NCBI Taxonomy" id="149040"/>
    <lineage>
        <taxon>Eukaryota</taxon>
        <taxon>Fungi</taxon>
        <taxon>Dikarya</taxon>
        <taxon>Ascomycota</taxon>
        <taxon>Pezizomycotina</taxon>
        <taxon>Leotiomycetes</taxon>
        <taxon>Helotiales</taxon>
        <taxon>Mollisiaceae</taxon>
        <taxon>Mollisia</taxon>
    </lineage>
</organism>
<dbReference type="Proteomes" id="UP000070700">
    <property type="component" value="Unassembled WGS sequence"/>
</dbReference>
<feature type="region of interest" description="Disordered" evidence="1">
    <location>
        <begin position="270"/>
        <end position="328"/>
    </location>
</feature>
<sequence>MSSPGQPIEAINRPDELAIQSSTAEGNADHAPSTRAEQGATLVGFDGTENATSTMLDRHDNEAAERPSADKTSVDNNEEELLKGTKSNGDQPQAIGEETGIVYDHMESSTATLKPDPVSAMKTSTQQHLSPEDLVYRDPTPKTPTSSQPPSRSTSSAAHNPHSRTADGLERSPTRSDAGFDEKASTSEDEREYNSRSEIQSIMDQFSEEGQGPGHEEVMSPRLEFAGPLLGSPIQHPPRKSSLEPLNSGPGSATQSMQDLRISSHTSANFAVRDPSDVGPTVPPKPGSIRSLGQSRVADDRLQSVDSPMSPPLHRPPPPEPEPEPDLPFDFHRFLEQLRHRTADPVAKFLRSFLQEFGKRQWMVHEQVKIIGDFLAFITNKMAQCEVWREVSDAEFDNAREGMEKLVMNRLYTQTFSPAIPPPQPLPGSKGKRRAGERQMGPGRKGQHQEDVERDEVLAQKVSIYGWIREEHLDIPPVADSGKRFLILAQQELLKIKTYRAPRDKIICVLNCCKVIFGLLKHSKADSSADSFMPLLIYVVLQANPEHLVSNVQYILRFRNQEKLSGEAGYYLSSLVGLGAVQFIEGLDRTTLTISDAEFEKNVEAAVSAIAEKHQADTTENPTSAKFSEKSTLARPEVTPRHSMEGESSNPRKSTSSNEYESGDGLDEKAAMTGLLRTIQRPLSSIGRIFSEEPSSTQTGPARTPLPGNTPRMSPSPRVSSEAPQGLPRIPNNHDTSTRSRMSAEDAAARQASAEAAEAHRIQRAEHANVVETLAGMFPDLDRDIISDVVTQKDGRVGLAVDACLALSS</sequence>
<evidence type="ECO:0000259" key="3">
    <source>
        <dbReference type="PROSITE" id="PS51205"/>
    </source>
</evidence>
<dbReference type="InterPro" id="IPR003123">
    <property type="entry name" value="VPS9"/>
</dbReference>
<dbReference type="Gene3D" id="1.20.1050.80">
    <property type="entry name" value="VPS9 domain"/>
    <property type="match status" value="1"/>
</dbReference>
<dbReference type="SMART" id="SM00546">
    <property type="entry name" value="CUE"/>
    <property type="match status" value="1"/>
</dbReference>
<keyword evidence="5" id="KW-1185">Reference proteome</keyword>
<dbReference type="InterPro" id="IPR045046">
    <property type="entry name" value="Vps9-like"/>
</dbReference>
<dbReference type="InterPro" id="IPR041804">
    <property type="entry name" value="Vps9_CUE"/>
</dbReference>
<dbReference type="PANTHER" id="PTHR23101">
    <property type="entry name" value="RAB GDP/GTP EXCHANGE FACTOR"/>
    <property type="match status" value="1"/>
</dbReference>
<feature type="compositionally biased region" description="Low complexity" evidence="1">
    <location>
        <begin position="143"/>
        <end position="156"/>
    </location>
</feature>
<feature type="compositionally biased region" description="Pro residues" evidence="1">
    <location>
        <begin position="309"/>
        <end position="320"/>
    </location>
</feature>